<dbReference type="Proteomes" id="UP000811619">
    <property type="component" value="Unassembled WGS sequence"/>
</dbReference>
<dbReference type="OrthoDB" id="5314201at2759"/>
<comment type="caution">
    <text evidence="2">The sequence shown here is derived from an EMBL/GenBank/DDBJ whole genome shotgun (WGS) entry which is preliminary data.</text>
</comment>
<evidence type="ECO:0000256" key="1">
    <source>
        <dbReference type="SAM" id="MobiDB-lite"/>
    </source>
</evidence>
<keyword evidence="3" id="KW-1185">Reference proteome</keyword>
<feature type="region of interest" description="Disordered" evidence="1">
    <location>
        <begin position="367"/>
        <end position="392"/>
    </location>
</feature>
<organism evidence="2 3">
    <name type="scientific">Claviceps africana</name>
    <dbReference type="NCBI Taxonomy" id="83212"/>
    <lineage>
        <taxon>Eukaryota</taxon>
        <taxon>Fungi</taxon>
        <taxon>Dikarya</taxon>
        <taxon>Ascomycota</taxon>
        <taxon>Pezizomycotina</taxon>
        <taxon>Sordariomycetes</taxon>
        <taxon>Hypocreomycetidae</taxon>
        <taxon>Hypocreales</taxon>
        <taxon>Clavicipitaceae</taxon>
        <taxon>Claviceps</taxon>
    </lineage>
</organism>
<evidence type="ECO:0000313" key="3">
    <source>
        <dbReference type="Proteomes" id="UP000811619"/>
    </source>
</evidence>
<dbReference type="EMBL" id="SRPY01000156">
    <property type="protein sequence ID" value="KAG5927799.1"/>
    <property type="molecule type" value="Genomic_DNA"/>
</dbReference>
<gene>
    <name evidence="2" type="ORF">E4U42_001768</name>
</gene>
<dbReference type="AlphaFoldDB" id="A0A8K0J9L1"/>
<evidence type="ECO:0000313" key="2">
    <source>
        <dbReference type="EMBL" id="KAG5927799.1"/>
    </source>
</evidence>
<protein>
    <submittedName>
        <fullName evidence="2">Uncharacterized protein</fullName>
    </submittedName>
</protein>
<accession>A0A8K0J9L1</accession>
<proteinExistence type="predicted"/>
<reference evidence="2" key="1">
    <citation type="journal article" date="2020" name="bioRxiv">
        <title>Whole genome comparisons of ergot fungi reveals the divergence and evolution of species within the genus Claviceps are the result of varying mechanisms driving genome evolution and host range expansion.</title>
        <authorList>
            <person name="Wyka S.A."/>
            <person name="Mondo S.J."/>
            <person name="Liu M."/>
            <person name="Dettman J."/>
            <person name="Nalam V."/>
            <person name="Broders K.D."/>
        </authorList>
    </citation>
    <scope>NUCLEOTIDE SEQUENCE</scope>
    <source>
        <strain evidence="2">CCC 489</strain>
    </source>
</reference>
<name>A0A8K0J9L1_9HYPO</name>
<sequence length="527" mass="59019">MDVERRKQAEALILRASRACGFQTGRDDVQAALNDAQHGPLFAEWASLRLGGDTLLTAHELQMYIELDKSGRVDQLADSHDLAAVQAVTEDELKLAIGQLSQSTQNISKQTETLRQQRDALSRLVQRQAENTARRQEMERVQKRNRDMQRTQLMREVEEITHDISLRLAELEQPRQSVDEQVSTLLQSDDRLLSGLQKLGWELDQPDLEEARAVDKLREICMRLIKTTVETVRARLDTIYLETLIAAERSSHLNPATSEEVTELQEELESLYSEILSVAQMSTEQQHLEPALRTIAAKSRQSLGKTVLSLNYVNECLTYLQERMTRLHSHVEKSKSYQAVAEAMTATAKAELAVDVVAPSGTISKQPLPVSPVRPRVNATDKNARQPSSVTLQEEESALDTLLNGLAIALPSEEEESPRARLNILAKAVAQRSRKCDEVAQAAQESLEIVTRAHTTDAKLAIQLLKDSLLAESPFGEVKLVDADIEESILILQKEVEKVRDQLQSIEGQGVMAGSVKKEEFVRRWCS</sequence>